<sequence length="252" mass="27489">MHHSVSEPGSVQEWVEDVGDKALRGLMAWLSEAYFRVETSGMENIPQSGPVILVANHSGAWALDGFILNEVLDRDLPRPVDIMASSLVFKFPVVASTARKAGIFENDPTVGLDRLAAGRAVGLFPEGFAGVRKPFRQRYRLRTFSTGFAVTAMRAGAPVVPVSIVGAEEAYPKLGEVDFLAQLTGLPYFPVTTLLPLPSKWLISFGEPIPAPVRPDSFAERAAAARLLCDEAQATVQKMVDRDRARRTSPFH</sequence>
<protein>
    <submittedName>
        <fullName evidence="2">Acyltransferase</fullName>
    </submittedName>
</protein>
<dbReference type="Pfam" id="PF01553">
    <property type="entry name" value="Acyltransferase"/>
    <property type="match status" value="1"/>
</dbReference>
<gene>
    <name evidence="2" type="ORF">GCM10010334_53910</name>
</gene>
<dbReference type="PANTHER" id="PTHR22753:SF14">
    <property type="entry name" value="MONOACYLGLYCEROL_DIACYLGLYCEROL O-ACYLTRANSFERASE"/>
    <property type="match status" value="1"/>
</dbReference>
<dbReference type="EMBL" id="BMVC01000011">
    <property type="protein sequence ID" value="GHD04694.1"/>
    <property type="molecule type" value="Genomic_DNA"/>
</dbReference>
<dbReference type="CDD" id="cd07987">
    <property type="entry name" value="LPLAT_MGAT-like"/>
    <property type="match status" value="1"/>
</dbReference>
<feature type="domain" description="Phospholipid/glycerol acyltransferase" evidence="1">
    <location>
        <begin position="51"/>
        <end position="167"/>
    </location>
</feature>
<evidence type="ECO:0000313" key="3">
    <source>
        <dbReference type="Proteomes" id="UP000638353"/>
    </source>
</evidence>
<reference evidence="2" key="2">
    <citation type="submission" date="2020-09" db="EMBL/GenBank/DDBJ databases">
        <authorList>
            <person name="Sun Q."/>
            <person name="Ohkuma M."/>
        </authorList>
    </citation>
    <scope>NUCLEOTIDE SEQUENCE</scope>
    <source>
        <strain evidence="2">JCM 4637</strain>
    </source>
</reference>
<dbReference type="SUPFAM" id="SSF69593">
    <property type="entry name" value="Glycerol-3-phosphate (1)-acyltransferase"/>
    <property type="match status" value="1"/>
</dbReference>
<dbReference type="PANTHER" id="PTHR22753">
    <property type="entry name" value="TRANSMEMBRANE PROTEIN 68"/>
    <property type="match status" value="1"/>
</dbReference>
<comment type="caution">
    <text evidence="2">The sequence shown here is derived from an EMBL/GenBank/DDBJ whole genome shotgun (WGS) entry which is preliminary data.</text>
</comment>
<dbReference type="SMART" id="SM00563">
    <property type="entry name" value="PlsC"/>
    <property type="match status" value="1"/>
</dbReference>
<evidence type="ECO:0000313" key="2">
    <source>
        <dbReference type="EMBL" id="GHD04694.1"/>
    </source>
</evidence>
<proteinExistence type="predicted"/>
<evidence type="ECO:0000259" key="1">
    <source>
        <dbReference type="SMART" id="SM00563"/>
    </source>
</evidence>
<keyword evidence="2" id="KW-0012">Acyltransferase</keyword>
<dbReference type="InterPro" id="IPR002123">
    <property type="entry name" value="Plipid/glycerol_acylTrfase"/>
</dbReference>
<name>A0A919CCB7_9ACTN</name>
<accession>A0A919CCB7</accession>
<dbReference type="Proteomes" id="UP000638353">
    <property type="component" value="Unassembled WGS sequence"/>
</dbReference>
<dbReference type="AlphaFoldDB" id="A0A919CCB7"/>
<dbReference type="GO" id="GO:0016020">
    <property type="term" value="C:membrane"/>
    <property type="evidence" value="ECO:0007669"/>
    <property type="project" value="TreeGrafter"/>
</dbReference>
<organism evidence="2 3">
    <name type="scientific">Streptomyces finlayi</name>
    <dbReference type="NCBI Taxonomy" id="67296"/>
    <lineage>
        <taxon>Bacteria</taxon>
        <taxon>Bacillati</taxon>
        <taxon>Actinomycetota</taxon>
        <taxon>Actinomycetes</taxon>
        <taxon>Kitasatosporales</taxon>
        <taxon>Streptomycetaceae</taxon>
        <taxon>Streptomyces</taxon>
    </lineage>
</organism>
<reference evidence="2" key="1">
    <citation type="journal article" date="2014" name="Int. J. Syst. Evol. Microbiol.">
        <title>Complete genome sequence of Corynebacterium casei LMG S-19264T (=DSM 44701T), isolated from a smear-ripened cheese.</title>
        <authorList>
            <consortium name="US DOE Joint Genome Institute (JGI-PGF)"/>
            <person name="Walter F."/>
            <person name="Albersmeier A."/>
            <person name="Kalinowski J."/>
            <person name="Ruckert C."/>
        </authorList>
    </citation>
    <scope>NUCLEOTIDE SEQUENCE</scope>
    <source>
        <strain evidence="2">JCM 4637</strain>
    </source>
</reference>
<keyword evidence="2" id="KW-0808">Transferase</keyword>
<dbReference type="GO" id="GO:0016746">
    <property type="term" value="F:acyltransferase activity"/>
    <property type="evidence" value="ECO:0007669"/>
    <property type="project" value="UniProtKB-KW"/>
</dbReference>